<dbReference type="InterPro" id="IPR005821">
    <property type="entry name" value="Ion_trans_dom"/>
</dbReference>
<comment type="subcellular location">
    <subcellularLocation>
        <location evidence="1">Membrane</location>
        <topology evidence="1">Multi-pass membrane protein</topology>
    </subcellularLocation>
</comment>
<evidence type="ECO:0000313" key="14">
    <source>
        <dbReference type="EMBL" id="GGI08677.1"/>
    </source>
</evidence>
<evidence type="ECO:0000256" key="5">
    <source>
        <dbReference type="ARBA" id="ARBA00022826"/>
    </source>
</evidence>
<keyword evidence="3" id="KW-0633">Potassium transport</keyword>
<dbReference type="Gene3D" id="1.10.287.70">
    <property type="match status" value="1"/>
</dbReference>
<evidence type="ECO:0000256" key="4">
    <source>
        <dbReference type="ARBA" id="ARBA00022692"/>
    </source>
</evidence>
<feature type="domain" description="Ion transport" evidence="13">
    <location>
        <begin position="22"/>
        <end position="205"/>
    </location>
</feature>
<dbReference type="RefSeq" id="WP_130650424.1">
    <property type="nucleotide sequence ID" value="NZ_BMHA01000012.1"/>
</dbReference>
<keyword evidence="4 12" id="KW-0812">Transmembrane</keyword>
<keyword evidence="10 12" id="KW-0472">Membrane</keyword>
<evidence type="ECO:0000256" key="10">
    <source>
        <dbReference type="ARBA" id="ARBA00023136"/>
    </source>
</evidence>
<protein>
    <submittedName>
        <fullName evidence="14">Ion channel protein</fullName>
    </submittedName>
</protein>
<feature type="transmembrane region" description="Helical" evidence="12">
    <location>
        <begin position="123"/>
        <end position="143"/>
    </location>
</feature>
<sequence length="260" mass="28166">MRREPVVMVLGTGRWKWVYEGVMVALALVVVALLALPNEGWVLAVNLGVWAVFVADYVTRLLLSTDRGAFVKANVVDLLAILPADFFRGLRVLRLARLLRVLRAASTVGRVLRDVRGITNTNGLGWVLIVSLCSVLFGALVVWVVEPGIEEFTDAAWWAIVTATTVGYGDLAPQNPVARIVAVALMLVGIGTIGMLTGSIATYFIGDERDTDPDVEHIRDRLGEWGELSHGERRRLVALLAAVVDDTDPGAGADRRAAES</sequence>
<evidence type="ECO:0000256" key="3">
    <source>
        <dbReference type="ARBA" id="ARBA00022538"/>
    </source>
</evidence>
<evidence type="ECO:0000256" key="2">
    <source>
        <dbReference type="ARBA" id="ARBA00022448"/>
    </source>
</evidence>
<evidence type="ECO:0000313" key="15">
    <source>
        <dbReference type="Proteomes" id="UP000650511"/>
    </source>
</evidence>
<dbReference type="PANTHER" id="PTHR11537">
    <property type="entry name" value="VOLTAGE-GATED POTASSIUM CHANNEL"/>
    <property type="match status" value="1"/>
</dbReference>
<evidence type="ECO:0000256" key="12">
    <source>
        <dbReference type="SAM" id="Phobius"/>
    </source>
</evidence>
<dbReference type="OrthoDB" id="9799090at2"/>
<dbReference type="InterPro" id="IPR027359">
    <property type="entry name" value="Volt_channel_dom_sf"/>
</dbReference>
<accession>A0A8J3AHG7</accession>
<evidence type="ECO:0000256" key="6">
    <source>
        <dbReference type="ARBA" id="ARBA00022882"/>
    </source>
</evidence>
<dbReference type="EMBL" id="BMHA01000012">
    <property type="protein sequence ID" value="GGI08677.1"/>
    <property type="molecule type" value="Genomic_DNA"/>
</dbReference>
<dbReference type="GO" id="GO:0008076">
    <property type="term" value="C:voltage-gated potassium channel complex"/>
    <property type="evidence" value="ECO:0007669"/>
    <property type="project" value="InterPro"/>
</dbReference>
<keyword evidence="11" id="KW-0407">Ion channel</keyword>
<dbReference type="InterPro" id="IPR028325">
    <property type="entry name" value="VG_K_chnl"/>
</dbReference>
<dbReference type="Pfam" id="PF00520">
    <property type="entry name" value="Ion_trans"/>
    <property type="match status" value="1"/>
</dbReference>
<proteinExistence type="predicted"/>
<dbReference type="PANTHER" id="PTHR11537:SF254">
    <property type="entry name" value="POTASSIUM VOLTAGE-GATED CHANNEL PROTEIN SHAB"/>
    <property type="match status" value="1"/>
</dbReference>
<organism evidence="14 15">
    <name type="scientific">Egicoccus halophilus</name>
    <dbReference type="NCBI Taxonomy" id="1670830"/>
    <lineage>
        <taxon>Bacteria</taxon>
        <taxon>Bacillati</taxon>
        <taxon>Actinomycetota</taxon>
        <taxon>Nitriliruptoria</taxon>
        <taxon>Egicoccales</taxon>
        <taxon>Egicoccaceae</taxon>
        <taxon>Egicoccus</taxon>
    </lineage>
</organism>
<dbReference type="PRINTS" id="PR00169">
    <property type="entry name" value="KCHANNEL"/>
</dbReference>
<gene>
    <name evidence="14" type="ORF">GCM10011354_30290</name>
</gene>
<reference evidence="14" key="1">
    <citation type="journal article" date="2014" name="Int. J. Syst. Evol. Microbiol.">
        <title>Complete genome sequence of Corynebacterium casei LMG S-19264T (=DSM 44701T), isolated from a smear-ripened cheese.</title>
        <authorList>
            <consortium name="US DOE Joint Genome Institute (JGI-PGF)"/>
            <person name="Walter F."/>
            <person name="Albersmeier A."/>
            <person name="Kalinowski J."/>
            <person name="Ruckert C."/>
        </authorList>
    </citation>
    <scope>NUCLEOTIDE SEQUENCE</scope>
    <source>
        <strain evidence="14">CGMCC 1.14988</strain>
    </source>
</reference>
<keyword evidence="2" id="KW-0813">Transport</keyword>
<keyword evidence="7" id="KW-0630">Potassium</keyword>
<keyword evidence="9" id="KW-0406">Ion transport</keyword>
<dbReference type="Proteomes" id="UP000650511">
    <property type="component" value="Unassembled WGS sequence"/>
</dbReference>
<keyword evidence="8 12" id="KW-1133">Transmembrane helix</keyword>
<feature type="transmembrane region" description="Helical" evidence="12">
    <location>
        <begin position="43"/>
        <end position="63"/>
    </location>
</feature>
<evidence type="ECO:0000256" key="1">
    <source>
        <dbReference type="ARBA" id="ARBA00004141"/>
    </source>
</evidence>
<evidence type="ECO:0000256" key="9">
    <source>
        <dbReference type="ARBA" id="ARBA00023065"/>
    </source>
</evidence>
<dbReference type="Gene3D" id="1.20.5.110">
    <property type="match status" value="1"/>
</dbReference>
<dbReference type="GO" id="GO:0001508">
    <property type="term" value="P:action potential"/>
    <property type="evidence" value="ECO:0007669"/>
    <property type="project" value="TreeGrafter"/>
</dbReference>
<evidence type="ECO:0000256" key="8">
    <source>
        <dbReference type="ARBA" id="ARBA00022989"/>
    </source>
</evidence>
<feature type="transmembrane region" description="Helical" evidence="12">
    <location>
        <begin position="180"/>
        <end position="205"/>
    </location>
</feature>
<dbReference type="SUPFAM" id="SSF81324">
    <property type="entry name" value="Voltage-gated potassium channels"/>
    <property type="match status" value="1"/>
</dbReference>
<keyword evidence="5" id="KW-0631">Potassium channel</keyword>
<reference evidence="14" key="2">
    <citation type="submission" date="2020-09" db="EMBL/GenBank/DDBJ databases">
        <authorList>
            <person name="Sun Q."/>
            <person name="Zhou Y."/>
        </authorList>
    </citation>
    <scope>NUCLEOTIDE SEQUENCE</scope>
    <source>
        <strain evidence="14">CGMCC 1.14988</strain>
    </source>
</reference>
<name>A0A8J3AHG7_9ACTN</name>
<keyword evidence="15" id="KW-1185">Reference proteome</keyword>
<dbReference type="AlphaFoldDB" id="A0A8J3AHG7"/>
<feature type="transmembrane region" description="Helical" evidence="12">
    <location>
        <begin position="155"/>
        <end position="173"/>
    </location>
</feature>
<comment type="caution">
    <text evidence="14">The sequence shown here is derived from an EMBL/GenBank/DDBJ whole genome shotgun (WGS) entry which is preliminary data.</text>
</comment>
<evidence type="ECO:0000256" key="7">
    <source>
        <dbReference type="ARBA" id="ARBA00022958"/>
    </source>
</evidence>
<evidence type="ECO:0000259" key="13">
    <source>
        <dbReference type="Pfam" id="PF00520"/>
    </source>
</evidence>
<dbReference type="Gene3D" id="1.20.120.350">
    <property type="entry name" value="Voltage-gated potassium channels. Chain C"/>
    <property type="match status" value="1"/>
</dbReference>
<evidence type="ECO:0000256" key="11">
    <source>
        <dbReference type="ARBA" id="ARBA00023303"/>
    </source>
</evidence>
<feature type="transmembrane region" description="Helical" evidence="12">
    <location>
        <begin position="17"/>
        <end position="36"/>
    </location>
</feature>
<dbReference type="GO" id="GO:0005249">
    <property type="term" value="F:voltage-gated potassium channel activity"/>
    <property type="evidence" value="ECO:0007669"/>
    <property type="project" value="InterPro"/>
</dbReference>
<keyword evidence="6" id="KW-0851">Voltage-gated channel</keyword>